<dbReference type="EMBL" id="CM023486">
    <property type="protein sequence ID" value="KAH6927750.1"/>
    <property type="molecule type" value="Genomic_DNA"/>
</dbReference>
<evidence type="ECO:0000313" key="1">
    <source>
        <dbReference type="EMBL" id="KAH6927750.1"/>
    </source>
</evidence>
<reference evidence="1" key="1">
    <citation type="submission" date="2020-05" db="EMBL/GenBank/DDBJ databases">
        <title>Large-scale comparative analyses of tick genomes elucidate their genetic diversity and vector capacities.</title>
        <authorList>
            <person name="Jia N."/>
            <person name="Wang J."/>
            <person name="Shi W."/>
            <person name="Du L."/>
            <person name="Sun Y."/>
            <person name="Zhan W."/>
            <person name="Jiang J."/>
            <person name="Wang Q."/>
            <person name="Zhang B."/>
            <person name="Ji P."/>
            <person name="Sakyi L.B."/>
            <person name="Cui X."/>
            <person name="Yuan T."/>
            <person name="Jiang B."/>
            <person name="Yang W."/>
            <person name="Lam T.T.-Y."/>
            <person name="Chang Q."/>
            <person name="Ding S."/>
            <person name="Wang X."/>
            <person name="Zhu J."/>
            <person name="Ruan X."/>
            <person name="Zhao L."/>
            <person name="Wei J."/>
            <person name="Que T."/>
            <person name="Du C."/>
            <person name="Cheng J."/>
            <person name="Dai P."/>
            <person name="Han X."/>
            <person name="Huang E."/>
            <person name="Gao Y."/>
            <person name="Liu J."/>
            <person name="Shao H."/>
            <person name="Ye R."/>
            <person name="Li L."/>
            <person name="Wei W."/>
            <person name="Wang X."/>
            <person name="Wang C."/>
            <person name="Yang T."/>
            <person name="Huo Q."/>
            <person name="Li W."/>
            <person name="Guo W."/>
            <person name="Chen H."/>
            <person name="Zhou L."/>
            <person name="Ni X."/>
            <person name="Tian J."/>
            <person name="Zhou Y."/>
            <person name="Sheng Y."/>
            <person name="Liu T."/>
            <person name="Pan Y."/>
            <person name="Xia L."/>
            <person name="Li J."/>
            <person name="Zhao F."/>
            <person name="Cao W."/>
        </authorList>
    </citation>
    <scope>NUCLEOTIDE SEQUENCE</scope>
    <source>
        <strain evidence="1">Hyas-2018</strain>
    </source>
</reference>
<keyword evidence="2" id="KW-1185">Reference proteome</keyword>
<proteinExistence type="predicted"/>
<evidence type="ECO:0000313" key="2">
    <source>
        <dbReference type="Proteomes" id="UP000821845"/>
    </source>
</evidence>
<name>A0ACB7RZE5_HYAAI</name>
<protein>
    <submittedName>
        <fullName evidence="1">Uncharacterized protein</fullName>
    </submittedName>
</protein>
<dbReference type="Proteomes" id="UP000821845">
    <property type="component" value="Chromosome 6"/>
</dbReference>
<comment type="caution">
    <text evidence="1">The sequence shown here is derived from an EMBL/GenBank/DDBJ whole genome shotgun (WGS) entry which is preliminary data.</text>
</comment>
<organism evidence="1 2">
    <name type="scientific">Hyalomma asiaticum</name>
    <name type="common">Tick</name>
    <dbReference type="NCBI Taxonomy" id="266040"/>
    <lineage>
        <taxon>Eukaryota</taxon>
        <taxon>Metazoa</taxon>
        <taxon>Ecdysozoa</taxon>
        <taxon>Arthropoda</taxon>
        <taxon>Chelicerata</taxon>
        <taxon>Arachnida</taxon>
        <taxon>Acari</taxon>
        <taxon>Parasitiformes</taxon>
        <taxon>Ixodida</taxon>
        <taxon>Ixodoidea</taxon>
        <taxon>Ixodidae</taxon>
        <taxon>Hyalomminae</taxon>
        <taxon>Hyalomma</taxon>
    </lineage>
</organism>
<sequence>MHSQVSALTTVPCTASSLLECSERTSFDLSNLRYVATGGSCISEDVARRLFQELRLQNYVQSYGQSEMLFISGGVHAEAPRFRSIGRLRMGLEAMDLLSRAVRTLRWNAPLVDVE</sequence>
<accession>A0ACB7RZE5</accession>
<gene>
    <name evidence="1" type="ORF">HPB50_007732</name>
</gene>